<evidence type="ECO:0000256" key="1">
    <source>
        <dbReference type="ARBA" id="ARBA00004167"/>
    </source>
</evidence>
<feature type="domain" description="TonB C-terminal" evidence="7">
    <location>
        <begin position="177"/>
        <end position="242"/>
    </location>
</feature>
<evidence type="ECO:0000256" key="4">
    <source>
        <dbReference type="ARBA" id="ARBA00023136"/>
    </source>
</evidence>
<accession>A0ABV6CU33</accession>
<comment type="caution">
    <text evidence="8">The sequence shown here is derived from an EMBL/GenBank/DDBJ whole genome shotgun (WGS) entry which is preliminary data.</text>
</comment>
<dbReference type="Proteomes" id="UP001589798">
    <property type="component" value="Unassembled WGS sequence"/>
</dbReference>
<feature type="compositionally biased region" description="Low complexity" evidence="5">
    <location>
        <begin position="79"/>
        <end position="99"/>
    </location>
</feature>
<keyword evidence="3 6" id="KW-1133">Transmembrane helix</keyword>
<dbReference type="EMBL" id="JBHLWK010000010">
    <property type="protein sequence ID" value="MFC0204209.1"/>
    <property type="molecule type" value="Genomic_DNA"/>
</dbReference>
<evidence type="ECO:0000256" key="3">
    <source>
        <dbReference type="ARBA" id="ARBA00022989"/>
    </source>
</evidence>
<dbReference type="SUPFAM" id="SSF74653">
    <property type="entry name" value="TolA/TonB C-terminal domain"/>
    <property type="match status" value="1"/>
</dbReference>
<evidence type="ECO:0000259" key="7">
    <source>
        <dbReference type="Pfam" id="PF03544"/>
    </source>
</evidence>
<feature type="transmembrane region" description="Helical" evidence="6">
    <location>
        <begin position="27"/>
        <end position="48"/>
    </location>
</feature>
<protein>
    <submittedName>
        <fullName evidence="8">TonB family protein</fullName>
    </submittedName>
</protein>
<dbReference type="Gene3D" id="3.30.1150.10">
    <property type="match status" value="1"/>
</dbReference>
<evidence type="ECO:0000313" key="9">
    <source>
        <dbReference type="Proteomes" id="UP001589798"/>
    </source>
</evidence>
<name>A0ABV6CU33_9SPHN</name>
<keyword evidence="2 6" id="KW-0812">Transmembrane</keyword>
<gene>
    <name evidence="8" type="ORF">ACFFJC_07955</name>
</gene>
<dbReference type="InterPro" id="IPR037682">
    <property type="entry name" value="TonB_C"/>
</dbReference>
<evidence type="ECO:0000313" key="8">
    <source>
        <dbReference type="EMBL" id="MFC0204209.1"/>
    </source>
</evidence>
<keyword evidence="4 6" id="KW-0472">Membrane</keyword>
<dbReference type="RefSeq" id="WP_379486963.1">
    <property type="nucleotide sequence ID" value="NZ_JBHLWK010000010.1"/>
</dbReference>
<evidence type="ECO:0000256" key="2">
    <source>
        <dbReference type="ARBA" id="ARBA00022692"/>
    </source>
</evidence>
<feature type="region of interest" description="Disordered" evidence="5">
    <location>
        <begin position="66"/>
        <end position="169"/>
    </location>
</feature>
<feature type="compositionally biased region" description="Gly residues" evidence="5">
    <location>
        <begin position="137"/>
        <end position="164"/>
    </location>
</feature>
<organism evidence="8 9">
    <name type="scientific">Novosphingobium soli</name>
    <dbReference type="NCBI Taxonomy" id="574956"/>
    <lineage>
        <taxon>Bacteria</taxon>
        <taxon>Pseudomonadati</taxon>
        <taxon>Pseudomonadota</taxon>
        <taxon>Alphaproteobacteria</taxon>
        <taxon>Sphingomonadales</taxon>
        <taxon>Sphingomonadaceae</taxon>
        <taxon>Novosphingobium</taxon>
    </lineage>
</organism>
<evidence type="ECO:0000256" key="5">
    <source>
        <dbReference type="SAM" id="MobiDB-lite"/>
    </source>
</evidence>
<feature type="region of interest" description="Disordered" evidence="5">
    <location>
        <begin position="1"/>
        <end position="22"/>
    </location>
</feature>
<dbReference type="InterPro" id="IPR006260">
    <property type="entry name" value="TonB/TolA_C"/>
</dbReference>
<proteinExistence type="predicted"/>
<dbReference type="Pfam" id="PF03544">
    <property type="entry name" value="TonB_C"/>
    <property type="match status" value="1"/>
</dbReference>
<comment type="subcellular location">
    <subcellularLocation>
        <location evidence="1">Membrane</location>
        <topology evidence="1">Single-pass membrane protein</topology>
    </subcellularLocation>
</comment>
<dbReference type="NCBIfam" id="TIGR01352">
    <property type="entry name" value="tonB_Cterm"/>
    <property type="match status" value="1"/>
</dbReference>
<sequence>MRNDSADLGCQSALGHGRTGDPRRPRWSIAALVLALHLLAVIGLIRAFTPDLPGHAVGSVTRALTFEVEPERPSPSPAPRQASADRASRPAGAAGAPGRKLAVRPDSAPPPAILVPAQTPQDPGTGAEAAGTADRGAGSGTSGTGLGPGAAGAGAGRGGGGGGAPTVKLSGDISSARDYPRATRELRIGASVVIDLQVGVDGRVRGCIIVQPSPDAQADRITCQLATQRFRFRPATNAEGAATESVFRWRQRWFY</sequence>
<reference evidence="8 9" key="1">
    <citation type="submission" date="2024-09" db="EMBL/GenBank/DDBJ databases">
        <authorList>
            <person name="Sun Q."/>
            <person name="Mori K."/>
        </authorList>
    </citation>
    <scope>NUCLEOTIDE SEQUENCE [LARGE SCALE GENOMIC DNA]</scope>
    <source>
        <strain evidence="8 9">CCM 7706</strain>
    </source>
</reference>
<keyword evidence="9" id="KW-1185">Reference proteome</keyword>
<evidence type="ECO:0000256" key="6">
    <source>
        <dbReference type="SAM" id="Phobius"/>
    </source>
</evidence>